<keyword evidence="3" id="KW-1185">Reference proteome</keyword>
<evidence type="ECO:0000313" key="4">
    <source>
        <dbReference type="RefSeq" id="XP_022107430.1"/>
    </source>
</evidence>
<feature type="compositionally biased region" description="Low complexity" evidence="2">
    <location>
        <begin position="147"/>
        <end position="159"/>
    </location>
</feature>
<evidence type="ECO:0000256" key="1">
    <source>
        <dbReference type="SAM" id="Coils"/>
    </source>
</evidence>
<dbReference type="Proteomes" id="UP000694845">
    <property type="component" value="Unplaced"/>
</dbReference>
<keyword evidence="1" id="KW-0175">Coiled coil</keyword>
<name>A0A8B7ZRC1_ACAPL</name>
<dbReference type="OMA" id="QKCKEEM"/>
<organism evidence="3 4">
    <name type="scientific">Acanthaster planci</name>
    <name type="common">Crown-of-thorns starfish</name>
    <dbReference type="NCBI Taxonomy" id="133434"/>
    <lineage>
        <taxon>Eukaryota</taxon>
        <taxon>Metazoa</taxon>
        <taxon>Echinodermata</taxon>
        <taxon>Eleutherozoa</taxon>
        <taxon>Asterozoa</taxon>
        <taxon>Asteroidea</taxon>
        <taxon>Valvatacea</taxon>
        <taxon>Valvatida</taxon>
        <taxon>Acanthasteridae</taxon>
        <taxon>Acanthaster</taxon>
    </lineage>
</organism>
<accession>A0A8B7ZRC1</accession>
<gene>
    <name evidence="4" type="primary">LOC110988342</name>
</gene>
<dbReference type="AlphaFoldDB" id="A0A8B7ZRC1"/>
<dbReference type="RefSeq" id="XP_022107430.1">
    <property type="nucleotide sequence ID" value="XM_022251738.1"/>
</dbReference>
<feature type="compositionally biased region" description="Polar residues" evidence="2">
    <location>
        <begin position="160"/>
        <end position="169"/>
    </location>
</feature>
<dbReference type="Gene3D" id="1.10.10.2590">
    <property type="entry name" value="BEN domain"/>
    <property type="match status" value="1"/>
</dbReference>
<feature type="coiled-coil region" evidence="1">
    <location>
        <begin position="90"/>
        <end position="117"/>
    </location>
</feature>
<dbReference type="OrthoDB" id="8186171at2759"/>
<protein>
    <submittedName>
        <fullName evidence="4">Uncharacterized protein LOC110988342</fullName>
    </submittedName>
</protein>
<dbReference type="KEGG" id="aplc:110988342"/>
<evidence type="ECO:0000313" key="3">
    <source>
        <dbReference type="Proteomes" id="UP000694845"/>
    </source>
</evidence>
<feature type="region of interest" description="Disordered" evidence="2">
    <location>
        <begin position="140"/>
        <end position="187"/>
    </location>
</feature>
<proteinExistence type="predicted"/>
<reference evidence="4" key="1">
    <citation type="submission" date="2025-08" db="UniProtKB">
        <authorList>
            <consortium name="RefSeq"/>
        </authorList>
    </citation>
    <scope>IDENTIFICATION</scope>
</reference>
<sequence>MSSDNLYTVKIEPLTSGPEVVVMDSEPTMRRLDHLPREDEQKMRSHYLLAGGQDASSATAGAPCGTVQLRNTVGQPQMVDNSYANGMQAQTQLMERVKNLEAELSRAKQEIAQLKGLNTILQEGIPDVIRKTLRDELRKPRWSVLNQQDQTTHQSSTTSNKTRTGSSNSQKRHKPSPMQRAVLKARDTPAKMTKKLLTSFFDRETLATSTLTGKGDKVTSTFGISECSVRNVISQKCKEEMMIRRRRLGMDAKSSGTNTSTG</sequence>
<dbReference type="GeneID" id="110988342"/>
<evidence type="ECO:0000256" key="2">
    <source>
        <dbReference type="SAM" id="MobiDB-lite"/>
    </source>
</evidence>